<dbReference type="CDD" id="cd02549">
    <property type="entry name" value="Peptidase_C39A"/>
    <property type="match status" value="1"/>
</dbReference>
<dbReference type="InterPro" id="IPR011990">
    <property type="entry name" value="TPR-like_helical_dom_sf"/>
</dbReference>
<dbReference type="InterPro" id="IPR019734">
    <property type="entry name" value="TPR_rpt"/>
</dbReference>
<dbReference type="Pfam" id="PF13432">
    <property type="entry name" value="TPR_16"/>
    <property type="match status" value="1"/>
</dbReference>
<dbReference type="PROSITE" id="PS50005">
    <property type="entry name" value="TPR"/>
    <property type="match status" value="2"/>
</dbReference>
<organism evidence="4 5">
    <name type="scientific">Aliidiomarina haloalkalitolerans</name>
    <dbReference type="NCBI Taxonomy" id="859059"/>
    <lineage>
        <taxon>Bacteria</taxon>
        <taxon>Pseudomonadati</taxon>
        <taxon>Pseudomonadota</taxon>
        <taxon>Gammaproteobacteria</taxon>
        <taxon>Alteromonadales</taxon>
        <taxon>Idiomarinaceae</taxon>
        <taxon>Aliidiomarina</taxon>
    </lineage>
</organism>
<evidence type="ECO:0000256" key="2">
    <source>
        <dbReference type="SAM" id="SignalP"/>
    </source>
</evidence>
<name>A0A432VYQ7_9GAMM</name>
<dbReference type="Pfam" id="PF13529">
    <property type="entry name" value="Peptidase_C39_2"/>
    <property type="match status" value="1"/>
</dbReference>
<protein>
    <recommendedName>
        <fullName evidence="3">Peptidase C39-like domain-containing protein</fullName>
    </recommendedName>
</protein>
<dbReference type="NCBIfam" id="NF033920">
    <property type="entry name" value="C39_PA2778_fam"/>
    <property type="match status" value="1"/>
</dbReference>
<dbReference type="PROSITE" id="PS51257">
    <property type="entry name" value="PROKAR_LIPOPROTEIN"/>
    <property type="match status" value="1"/>
</dbReference>
<feature type="domain" description="Peptidase C39-like" evidence="3">
    <location>
        <begin position="53"/>
        <end position="159"/>
    </location>
</feature>
<evidence type="ECO:0000256" key="1">
    <source>
        <dbReference type="PROSITE-ProRule" id="PRU00339"/>
    </source>
</evidence>
<dbReference type="Gene3D" id="1.25.40.10">
    <property type="entry name" value="Tetratricopeptide repeat domain"/>
    <property type="match status" value="1"/>
</dbReference>
<proteinExistence type="predicted"/>
<reference evidence="4 5" key="1">
    <citation type="journal article" date="2011" name="Front. Microbiol.">
        <title>Genomic signatures of strain selection and enhancement in Bacillus atrophaeus var. globigii, a historical biowarfare simulant.</title>
        <authorList>
            <person name="Gibbons H.S."/>
            <person name="Broomall S.M."/>
            <person name="McNew L.A."/>
            <person name="Daligault H."/>
            <person name="Chapman C."/>
            <person name="Bruce D."/>
            <person name="Karavis M."/>
            <person name="Krepps M."/>
            <person name="McGregor P.A."/>
            <person name="Hong C."/>
            <person name="Park K.H."/>
            <person name="Akmal A."/>
            <person name="Feldman A."/>
            <person name="Lin J.S."/>
            <person name="Chang W.E."/>
            <person name="Higgs B.W."/>
            <person name="Demirev P."/>
            <person name="Lindquist J."/>
            <person name="Liem A."/>
            <person name="Fochler E."/>
            <person name="Read T.D."/>
            <person name="Tapia R."/>
            <person name="Johnson S."/>
            <person name="Bishop-Lilly K.A."/>
            <person name="Detter C."/>
            <person name="Han C."/>
            <person name="Sozhamannan S."/>
            <person name="Rosenzweig C.N."/>
            <person name="Skowronski E.W."/>
        </authorList>
    </citation>
    <scope>NUCLEOTIDE SEQUENCE [LARGE SCALE GENOMIC DNA]</scope>
    <source>
        <strain evidence="4 5">AK5</strain>
    </source>
</reference>
<comment type="caution">
    <text evidence="4">The sequence shown here is derived from an EMBL/GenBank/DDBJ whole genome shotgun (WGS) entry which is preliminary data.</text>
</comment>
<gene>
    <name evidence="4" type="ORF">CWE06_02815</name>
</gene>
<dbReference type="Gene3D" id="3.90.70.10">
    <property type="entry name" value="Cysteine proteinases"/>
    <property type="match status" value="1"/>
</dbReference>
<keyword evidence="5" id="KW-1185">Reference proteome</keyword>
<keyword evidence="1" id="KW-0802">TPR repeat</keyword>
<evidence type="ECO:0000259" key="3">
    <source>
        <dbReference type="Pfam" id="PF13529"/>
    </source>
</evidence>
<dbReference type="SUPFAM" id="SSF48452">
    <property type="entry name" value="TPR-like"/>
    <property type="match status" value="1"/>
</dbReference>
<keyword evidence="2" id="KW-0732">Signal</keyword>
<dbReference type="SMART" id="SM00028">
    <property type="entry name" value="TPR"/>
    <property type="match status" value="2"/>
</dbReference>
<dbReference type="AlphaFoldDB" id="A0A432VYQ7"/>
<accession>A0A432VYQ7</accession>
<feature type="repeat" description="TPR" evidence="1">
    <location>
        <begin position="234"/>
        <end position="267"/>
    </location>
</feature>
<feature type="chain" id="PRO_5019561094" description="Peptidase C39-like domain-containing protein" evidence="2">
    <location>
        <begin position="29"/>
        <end position="317"/>
    </location>
</feature>
<dbReference type="EMBL" id="PIPI01000001">
    <property type="protein sequence ID" value="RUO21797.1"/>
    <property type="molecule type" value="Genomic_DNA"/>
</dbReference>
<dbReference type="InterPro" id="IPR039563">
    <property type="entry name" value="Peptidase_C39_single_dom"/>
</dbReference>
<evidence type="ECO:0000313" key="5">
    <source>
        <dbReference type="Proteomes" id="UP000288212"/>
    </source>
</evidence>
<evidence type="ECO:0000313" key="4">
    <source>
        <dbReference type="EMBL" id="RUO21797.1"/>
    </source>
</evidence>
<sequence length="317" mass="35225">MPMTRIMQSFRISLVLLGCALLSACATAPYQYPHIDIQSLSAVELSATPFHPQEEFQCGPAALATVLQVAGVSDIEPDDLTPQVYIPGREGSLQTELLAATRRAERIPFVIPRQLDALFAEVNAGYPVLVLQNLGFSRFPIWHYAVVIGVDPRQQHVILRSGTTEREVMSFAKFERSWRLGQYWGMVVPPVGQTPRTLSALDYYAAVTAVEQQGRRELAAQGYTVGIKRWPNEAIGYLGLGGLAYQQGDFADAEEHFYRVTELQPRQAAGFFNLAWAFQRQGKHQEALDAARVAAKLAPEHPRYGQAEVLIAKDQQN</sequence>
<feature type="signal peptide" evidence="2">
    <location>
        <begin position="1"/>
        <end position="28"/>
    </location>
</feature>
<feature type="repeat" description="TPR" evidence="1">
    <location>
        <begin position="268"/>
        <end position="301"/>
    </location>
</feature>
<dbReference type="InterPro" id="IPR039564">
    <property type="entry name" value="Peptidase_C39-like"/>
</dbReference>
<dbReference type="Proteomes" id="UP000288212">
    <property type="component" value="Unassembled WGS sequence"/>
</dbReference>